<proteinExistence type="predicted"/>
<protein>
    <submittedName>
        <fullName evidence="2">Uncharacterized protein</fullName>
    </submittedName>
</protein>
<keyword evidence="3" id="KW-1185">Reference proteome</keyword>
<evidence type="ECO:0000256" key="1">
    <source>
        <dbReference type="SAM" id="MobiDB-lite"/>
    </source>
</evidence>
<organism evidence="2 3">
    <name type="scientific">Ascobolus immersus RN42</name>
    <dbReference type="NCBI Taxonomy" id="1160509"/>
    <lineage>
        <taxon>Eukaryota</taxon>
        <taxon>Fungi</taxon>
        <taxon>Dikarya</taxon>
        <taxon>Ascomycota</taxon>
        <taxon>Pezizomycotina</taxon>
        <taxon>Pezizomycetes</taxon>
        <taxon>Pezizales</taxon>
        <taxon>Ascobolaceae</taxon>
        <taxon>Ascobolus</taxon>
    </lineage>
</organism>
<feature type="region of interest" description="Disordered" evidence="1">
    <location>
        <begin position="128"/>
        <end position="153"/>
    </location>
</feature>
<reference evidence="2 3" key="1">
    <citation type="journal article" date="2018" name="Nat. Ecol. Evol.">
        <title>Pezizomycetes genomes reveal the molecular basis of ectomycorrhizal truffle lifestyle.</title>
        <authorList>
            <person name="Murat C."/>
            <person name="Payen T."/>
            <person name="Noel B."/>
            <person name="Kuo A."/>
            <person name="Morin E."/>
            <person name="Chen J."/>
            <person name="Kohler A."/>
            <person name="Krizsan K."/>
            <person name="Balestrini R."/>
            <person name="Da Silva C."/>
            <person name="Montanini B."/>
            <person name="Hainaut M."/>
            <person name="Levati E."/>
            <person name="Barry K.W."/>
            <person name="Belfiori B."/>
            <person name="Cichocki N."/>
            <person name="Clum A."/>
            <person name="Dockter R.B."/>
            <person name="Fauchery L."/>
            <person name="Guy J."/>
            <person name="Iotti M."/>
            <person name="Le Tacon F."/>
            <person name="Lindquist E.A."/>
            <person name="Lipzen A."/>
            <person name="Malagnac F."/>
            <person name="Mello A."/>
            <person name="Molinier V."/>
            <person name="Miyauchi S."/>
            <person name="Poulain J."/>
            <person name="Riccioni C."/>
            <person name="Rubini A."/>
            <person name="Sitrit Y."/>
            <person name="Splivallo R."/>
            <person name="Traeger S."/>
            <person name="Wang M."/>
            <person name="Zifcakova L."/>
            <person name="Wipf D."/>
            <person name="Zambonelli A."/>
            <person name="Paolocci F."/>
            <person name="Nowrousian M."/>
            <person name="Ottonello S."/>
            <person name="Baldrian P."/>
            <person name="Spatafora J.W."/>
            <person name="Henrissat B."/>
            <person name="Nagy L.G."/>
            <person name="Aury J.M."/>
            <person name="Wincker P."/>
            <person name="Grigoriev I.V."/>
            <person name="Bonfante P."/>
            <person name="Martin F.M."/>
        </authorList>
    </citation>
    <scope>NUCLEOTIDE SEQUENCE [LARGE SCALE GENOMIC DNA]</scope>
    <source>
        <strain evidence="2 3">RN42</strain>
    </source>
</reference>
<evidence type="ECO:0000313" key="2">
    <source>
        <dbReference type="EMBL" id="RPA73572.1"/>
    </source>
</evidence>
<accession>A0A3N4HHW2</accession>
<gene>
    <name evidence="2" type="ORF">BJ508DRAFT_341174</name>
</gene>
<name>A0A3N4HHW2_ASCIM</name>
<feature type="compositionally biased region" description="Low complexity" evidence="1">
    <location>
        <begin position="569"/>
        <end position="588"/>
    </location>
</feature>
<feature type="region of interest" description="Disordered" evidence="1">
    <location>
        <begin position="561"/>
        <end position="596"/>
    </location>
</feature>
<sequence>ATHSTTASTLEISTFCNFGPSSTPAYSLLQIFVPVIMSGDYQFPPFPEPALPPTQQPQPVPIFSAFPDDGYVEKSLKALAEARYDYVLPDGMYKGQQHPGLKYTYERPIPTAFVPKLQKNVDCLENQTDLPRDVGMGDRTTTASPPPATGRPVRTPLQLFDLTNPFIHSVVLVLKKKNVQTDDPSRWRPQDFYVNKFKHRSANEADDHKTIPTAEEYLSRILVIRVNFFKWFQPGRIWKAPRTPFSGANLLVQGWVWLQNVPEEYPSEDNKPTVERGKRCEPGYAYMNPNGNFRDQTEESWTATNLTPEPQPLSPTGNPNAPQVLYRLPVKPAVEFRLPDYFHDREGRIHYMSYEEKKLDKETNGQGGNGAAWKKRLEEIPPTPKELETNFLRTSPGRASYHDLFTSHMYLGFKPTYQDEAGTLYDHLLDEPVGGWFTLRTRLDGQFGTKPHISDNVRDILWDYSHLRESEPASPRGVPPYGRYDLEDMPDNSWAIWDDDENGAQPANERNTLQSWGTWPTVYSSNGLNNSNGLHVHYRGRRHPRERSGRLPRTCINMRPSDARTWRTPLTEALPASSPSPSTTNPENPVQPLSTA</sequence>
<feature type="non-terminal residue" evidence="2">
    <location>
        <position position="1"/>
    </location>
</feature>
<dbReference type="AlphaFoldDB" id="A0A3N4HHW2"/>
<dbReference type="EMBL" id="ML119816">
    <property type="protein sequence ID" value="RPA73572.1"/>
    <property type="molecule type" value="Genomic_DNA"/>
</dbReference>
<evidence type="ECO:0000313" key="3">
    <source>
        <dbReference type="Proteomes" id="UP000275078"/>
    </source>
</evidence>
<dbReference type="Proteomes" id="UP000275078">
    <property type="component" value="Unassembled WGS sequence"/>
</dbReference>